<feature type="region of interest" description="Disordered" evidence="1">
    <location>
        <begin position="507"/>
        <end position="541"/>
    </location>
</feature>
<dbReference type="InterPro" id="IPR056125">
    <property type="entry name" value="DUF7708"/>
</dbReference>
<dbReference type="PANTHER" id="PTHR10039:SF14">
    <property type="entry name" value="NACHT DOMAIN-CONTAINING PROTEIN"/>
    <property type="match status" value="1"/>
</dbReference>
<protein>
    <recommendedName>
        <fullName evidence="2">DUF7708 domain-containing protein</fullName>
    </recommendedName>
</protein>
<evidence type="ECO:0000256" key="1">
    <source>
        <dbReference type="SAM" id="MobiDB-lite"/>
    </source>
</evidence>
<proteinExistence type="predicted"/>
<reference evidence="3" key="1">
    <citation type="submission" date="2023-06" db="EMBL/GenBank/DDBJ databases">
        <title>Multi-omics analyses reveal the molecular pathogenesis toolkit of Lasiodiplodia hormozganensis, a cross-kingdom pathogen.</title>
        <authorList>
            <person name="Felix C."/>
            <person name="Meneses R."/>
            <person name="Goncalves M.F.M."/>
            <person name="Tilleman L."/>
            <person name="Duarte A.S."/>
            <person name="Jorrin-Novo J.V."/>
            <person name="Van De Peer Y."/>
            <person name="Deforce D."/>
            <person name="Van Nieuwerburgh F."/>
            <person name="Esteves A.C."/>
            <person name="Alves A."/>
        </authorList>
    </citation>
    <scope>NUCLEOTIDE SEQUENCE</scope>
    <source>
        <strain evidence="3">CBS 339.90</strain>
    </source>
</reference>
<name>A0AA39U0F1_9PEZI</name>
<gene>
    <name evidence="3" type="ORF">DIS24_g12537</name>
</gene>
<dbReference type="EMBL" id="JAUJDW010000295">
    <property type="protein sequence ID" value="KAK0609065.1"/>
    <property type="molecule type" value="Genomic_DNA"/>
</dbReference>
<accession>A0AA39U0F1</accession>
<comment type="caution">
    <text evidence="3">The sequence shown here is derived from an EMBL/GenBank/DDBJ whole genome shotgun (WGS) entry which is preliminary data.</text>
</comment>
<dbReference type="Proteomes" id="UP001175001">
    <property type="component" value="Unassembled WGS sequence"/>
</dbReference>
<dbReference type="AlphaFoldDB" id="A0AA39U0F1"/>
<dbReference type="PANTHER" id="PTHR10039">
    <property type="entry name" value="AMELOGENIN"/>
    <property type="match status" value="1"/>
</dbReference>
<organism evidence="3 4">
    <name type="scientific">Lasiodiplodia hormozganensis</name>
    <dbReference type="NCBI Taxonomy" id="869390"/>
    <lineage>
        <taxon>Eukaryota</taxon>
        <taxon>Fungi</taxon>
        <taxon>Dikarya</taxon>
        <taxon>Ascomycota</taxon>
        <taxon>Pezizomycotina</taxon>
        <taxon>Dothideomycetes</taxon>
        <taxon>Dothideomycetes incertae sedis</taxon>
        <taxon>Botryosphaeriales</taxon>
        <taxon>Botryosphaeriaceae</taxon>
        <taxon>Lasiodiplodia</taxon>
    </lineage>
</organism>
<feature type="compositionally biased region" description="Basic residues" evidence="1">
    <location>
        <begin position="522"/>
        <end position="531"/>
    </location>
</feature>
<evidence type="ECO:0000259" key="2">
    <source>
        <dbReference type="Pfam" id="PF24809"/>
    </source>
</evidence>
<keyword evidence="4" id="KW-1185">Reference proteome</keyword>
<dbReference type="Pfam" id="PF24809">
    <property type="entry name" value="DUF7708"/>
    <property type="match status" value="1"/>
</dbReference>
<feature type="domain" description="DUF7708" evidence="2">
    <location>
        <begin position="65"/>
        <end position="210"/>
    </location>
</feature>
<sequence>MATVQLSATEEAYSRAIELYKKAYPKNQTTLSKLQGTYKIDDVVDLVAAAKEKYDQRTKNSKARKWLSYFSSQVTYYGQVLDVLAQHHPEYVSLVWGTMKFVFILVLNHEEMVTELSRAMSEIADVLPRVEIQLDVFKEENSIRVAVEELYAELIKFLFRTLKWYEQSPWKHTFTAFAAPFKLRFEDLKTKINRHARRIDKLATALSQVKLAAMHRQLQILLEVQNNTNTSSKNSEEFLKRLEPMIVEIISSMTRNHSESLHHLTSISRDTTSISQDTRQIQIAMALSATKDTPLGSPLEAFRYCQAISRARPKRQKMEYAHLTPMLSAWAASPSSSFIIVEGSAPSRSQTKDLATGLISVLRGAGKPTVWAVNGRAALQPSEEDSIHVLKHLCSQVLQANNEHATRQVSNHFNASRVESAVTESDWLQILQKSLTGLPELFVVVDLELFGAASSNSSSNAQVLLFLHALKALLTNPQKVPVKIAAFTFRRPLLAALRSDPREATIVPLEQKRSAAAGSRLPRSKGGRKQKNALPNMFKNK</sequence>
<evidence type="ECO:0000313" key="4">
    <source>
        <dbReference type="Proteomes" id="UP001175001"/>
    </source>
</evidence>
<evidence type="ECO:0000313" key="3">
    <source>
        <dbReference type="EMBL" id="KAK0609065.1"/>
    </source>
</evidence>